<name>A0A1H7VSB3_9BACT</name>
<evidence type="ECO:0000256" key="7">
    <source>
        <dbReference type="ARBA" id="ARBA00022989"/>
    </source>
</evidence>
<evidence type="ECO:0000256" key="3">
    <source>
        <dbReference type="ARBA" id="ARBA00022448"/>
    </source>
</evidence>
<keyword evidence="3 10" id="KW-0813">Transport</keyword>
<keyword evidence="6 10" id="KW-0653">Protein transport</keyword>
<sequence>MHILINVLHILSCFVLVIVVLLQAGKGANMGAAFGGASQTVFGSSGAGTFLGKMTTAVAIIFMLTSLFLSYTSIRKSSSLMEGASRPVAERPVTTPAPAPAPVPAQLPAKSAAPPVTAPQTQPAK</sequence>
<dbReference type="AlphaFoldDB" id="A0A1H7VSB3"/>
<dbReference type="Pfam" id="PF03840">
    <property type="entry name" value="SecG"/>
    <property type="match status" value="1"/>
</dbReference>
<evidence type="ECO:0000256" key="9">
    <source>
        <dbReference type="ARBA" id="ARBA00023136"/>
    </source>
</evidence>
<reference evidence="12 13" key="1">
    <citation type="submission" date="2016-10" db="EMBL/GenBank/DDBJ databases">
        <authorList>
            <person name="de Groot N.N."/>
        </authorList>
    </citation>
    <scope>NUCLEOTIDE SEQUENCE [LARGE SCALE GENOMIC DNA]</scope>
    <source>
        <strain evidence="12 13">DSM 8423</strain>
    </source>
</reference>
<keyword evidence="9 10" id="KW-0472">Membrane</keyword>
<dbReference type="GO" id="GO:0043952">
    <property type="term" value="P:protein transport by the Sec complex"/>
    <property type="evidence" value="ECO:0007669"/>
    <property type="project" value="TreeGrafter"/>
</dbReference>
<dbReference type="PANTHER" id="PTHR34182">
    <property type="entry name" value="PROTEIN-EXPORT MEMBRANE PROTEIN SECG"/>
    <property type="match status" value="1"/>
</dbReference>
<organism evidence="12 13">
    <name type="scientific">Syntrophus gentianae</name>
    <dbReference type="NCBI Taxonomy" id="43775"/>
    <lineage>
        <taxon>Bacteria</taxon>
        <taxon>Pseudomonadati</taxon>
        <taxon>Thermodesulfobacteriota</taxon>
        <taxon>Syntrophia</taxon>
        <taxon>Syntrophales</taxon>
        <taxon>Syntrophaceae</taxon>
        <taxon>Syntrophus</taxon>
    </lineage>
</organism>
<dbReference type="Proteomes" id="UP000198744">
    <property type="component" value="Unassembled WGS sequence"/>
</dbReference>
<keyword evidence="7 10" id="KW-1133">Transmembrane helix</keyword>
<evidence type="ECO:0000313" key="13">
    <source>
        <dbReference type="Proteomes" id="UP000198744"/>
    </source>
</evidence>
<comment type="function">
    <text evidence="10">Involved in protein export. Participates in an early event of protein translocation.</text>
</comment>
<evidence type="ECO:0000256" key="8">
    <source>
        <dbReference type="ARBA" id="ARBA00023010"/>
    </source>
</evidence>
<proteinExistence type="inferred from homology"/>
<dbReference type="GO" id="GO:0005886">
    <property type="term" value="C:plasma membrane"/>
    <property type="evidence" value="ECO:0007669"/>
    <property type="project" value="UniProtKB-SubCell"/>
</dbReference>
<keyword evidence="13" id="KW-1185">Reference proteome</keyword>
<protein>
    <recommendedName>
        <fullName evidence="10">Protein-export membrane protein SecG</fullName>
    </recommendedName>
</protein>
<dbReference type="NCBIfam" id="TIGR00810">
    <property type="entry name" value="secG"/>
    <property type="match status" value="1"/>
</dbReference>
<evidence type="ECO:0000313" key="12">
    <source>
        <dbReference type="EMBL" id="SEM11769.1"/>
    </source>
</evidence>
<keyword evidence="8 10" id="KW-0811">Translocation</keyword>
<dbReference type="GO" id="GO:0015450">
    <property type="term" value="F:protein-transporting ATPase activity"/>
    <property type="evidence" value="ECO:0007669"/>
    <property type="project" value="UniProtKB-UniRule"/>
</dbReference>
<feature type="region of interest" description="Disordered" evidence="11">
    <location>
        <begin position="78"/>
        <end position="125"/>
    </location>
</feature>
<feature type="compositionally biased region" description="Pro residues" evidence="11">
    <location>
        <begin position="95"/>
        <end position="105"/>
    </location>
</feature>
<dbReference type="EMBL" id="FOBS01000004">
    <property type="protein sequence ID" value="SEM11769.1"/>
    <property type="molecule type" value="Genomic_DNA"/>
</dbReference>
<evidence type="ECO:0000256" key="10">
    <source>
        <dbReference type="RuleBase" id="RU365087"/>
    </source>
</evidence>
<evidence type="ECO:0000256" key="11">
    <source>
        <dbReference type="SAM" id="MobiDB-lite"/>
    </source>
</evidence>
<comment type="subcellular location">
    <subcellularLocation>
        <location evidence="1 10">Cell membrane</location>
        <topology evidence="1 10">Multi-pass membrane protein</topology>
    </subcellularLocation>
</comment>
<evidence type="ECO:0000256" key="6">
    <source>
        <dbReference type="ARBA" id="ARBA00022927"/>
    </source>
</evidence>
<accession>A0A1H7VSB3</accession>
<evidence type="ECO:0000256" key="5">
    <source>
        <dbReference type="ARBA" id="ARBA00022692"/>
    </source>
</evidence>
<dbReference type="GO" id="GO:0065002">
    <property type="term" value="P:intracellular protein transmembrane transport"/>
    <property type="evidence" value="ECO:0007669"/>
    <property type="project" value="TreeGrafter"/>
</dbReference>
<dbReference type="PRINTS" id="PR01651">
    <property type="entry name" value="SECGEXPORT"/>
</dbReference>
<comment type="caution">
    <text evidence="10">Lacks conserved residue(s) required for the propagation of feature annotation.</text>
</comment>
<evidence type="ECO:0000256" key="2">
    <source>
        <dbReference type="ARBA" id="ARBA00008445"/>
    </source>
</evidence>
<keyword evidence="5 10" id="KW-0812">Transmembrane</keyword>
<evidence type="ECO:0000256" key="1">
    <source>
        <dbReference type="ARBA" id="ARBA00004651"/>
    </source>
</evidence>
<dbReference type="GO" id="GO:0009306">
    <property type="term" value="P:protein secretion"/>
    <property type="evidence" value="ECO:0007669"/>
    <property type="project" value="UniProtKB-UniRule"/>
</dbReference>
<feature type="compositionally biased region" description="Low complexity" evidence="11">
    <location>
        <begin position="106"/>
        <end position="125"/>
    </location>
</feature>
<dbReference type="STRING" id="43775.SAMN04489760_104144"/>
<evidence type="ECO:0000256" key="4">
    <source>
        <dbReference type="ARBA" id="ARBA00022475"/>
    </source>
</evidence>
<comment type="similarity">
    <text evidence="2 10">Belongs to the SecG family.</text>
</comment>
<keyword evidence="4 10" id="KW-1003">Cell membrane</keyword>
<gene>
    <name evidence="12" type="ORF">SAMN04489760_104144</name>
</gene>
<dbReference type="PANTHER" id="PTHR34182:SF1">
    <property type="entry name" value="PROTEIN-EXPORT MEMBRANE PROTEIN SECG"/>
    <property type="match status" value="1"/>
</dbReference>
<dbReference type="RefSeq" id="WP_093882499.1">
    <property type="nucleotide sequence ID" value="NZ_FOBS01000004.1"/>
</dbReference>
<feature type="transmembrane region" description="Helical" evidence="10">
    <location>
        <begin position="51"/>
        <end position="71"/>
    </location>
</feature>
<dbReference type="OrthoDB" id="121323at2"/>
<dbReference type="InterPro" id="IPR004692">
    <property type="entry name" value="SecG"/>
</dbReference>